<dbReference type="PhylomeDB" id="B3LZJ9"/>
<dbReference type="PANTHER" id="PTHR12459">
    <property type="entry name" value="TRANSMEMBRANE PROTEIN 135-RELATED"/>
    <property type="match status" value="1"/>
</dbReference>
<dbReference type="PANTHER" id="PTHR12459:SF15">
    <property type="entry name" value="TRANSMEMBRANE PROTEIN 135"/>
    <property type="match status" value="1"/>
</dbReference>
<feature type="transmembrane region" description="Helical" evidence="6">
    <location>
        <begin position="321"/>
        <end position="340"/>
    </location>
</feature>
<evidence type="ECO:0000256" key="1">
    <source>
        <dbReference type="ARBA" id="ARBA00004127"/>
    </source>
</evidence>
<keyword evidence="4 6" id="KW-1133">Transmembrane helix</keyword>
<feature type="transmembrane region" description="Helical" evidence="6">
    <location>
        <begin position="101"/>
        <end position="121"/>
    </location>
</feature>
<dbReference type="InParanoid" id="B3LZJ9"/>
<feature type="transmembrane region" description="Helical" evidence="6">
    <location>
        <begin position="66"/>
        <end position="89"/>
    </location>
</feature>
<feature type="domain" description="Transmembrane protein 135 N-terminal" evidence="7">
    <location>
        <begin position="15"/>
        <end position="145"/>
    </location>
</feature>
<dbReference type="GO" id="GO:0012505">
    <property type="term" value="C:endomembrane system"/>
    <property type="evidence" value="ECO:0007669"/>
    <property type="project" value="UniProtKB-SubCell"/>
</dbReference>
<comment type="similarity">
    <text evidence="2">Belongs to the TMEM135 family.</text>
</comment>
<keyword evidence="3 6" id="KW-0812">Transmembrane</keyword>
<dbReference type="Proteomes" id="UP000007801">
    <property type="component" value="Unassembled WGS sequence"/>
</dbReference>
<evidence type="ECO:0000313" key="9">
    <source>
        <dbReference type="Proteomes" id="UP000007801"/>
    </source>
</evidence>
<accession>B3LZJ9</accession>
<evidence type="ECO:0000256" key="6">
    <source>
        <dbReference type="SAM" id="Phobius"/>
    </source>
</evidence>
<dbReference type="AlphaFoldDB" id="B3LZJ9"/>
<dbReference type="InterPro" id="IPR026749">
    <property type="entry name" value="Tmem135"/>
</dbReference>
<sequence length="455" mass="50141">MAVQSKLAEIAFSCTCFEHNHPWTSSCAAGTAGMMLSAIPPALRTYCTVYLLALAMRGRIPSVKDLGRTVTGILQSTSFLALNASLYVFAVCQLRRLLGGFYFSTVGFIPTFLASMASLAAERPERRVPLALYVANVGSETLWNMLEARGLVKSIPNAQVLIMGLGVTALMYLYRTGLHKTVAKDATFKALDLILGKEEAGPLKTPAVTTSQSSRQRPLDFQSITGYLQLYDQIRSAKHPSCPHKTGCVKYASLGFLRPFLGGVGLSVGLKLLLNITKIIKFKMQWRKQIFNKGSLQLGLALGIFSFLFKSTSCGLRHGFGFDHSLFAIPASLIGSIGFFRFPNTTVALYVMWKALQLLYNWGVSEGKLPVVPHFTMIMYSFFTAILFHACILEATALRPSYYKFLMSISGTRVSRFNVKPFEVYGLKSQDQINSMIKKLGIDMSSPLPLFALDC</sequence>
<dbReference type="EMBL" id="CH902617">
    <property type="protein sequence ID" value="EDV41941.1"/>
    <property type="molecule type" value="Genomic_DNA"/>
</dbReference>
<dbReference type="KEGG" id="dan:6500030"/>
<dbReference type="HOGENOM" id="CLU_046474_0_0_1"/>
<gene>
    <name evidence="8" type="primary">Dana\GF17245</name>
    <name evidence="8" type="synonym">dana_GLEANR_18512</name>
    <name evidence="8" type="ORF">GF17245</name>
</gene>
<protein>
    <recommendedName>
        <fullName evidence="7">Transmembrane protein 135 N-terminal domain-containing protein</fullName>
    </recommendedName>
</protein>
<dbReference type="FunCoup" id="B3LZJ9">
    <property type="interactions" value="303"/>
</dbReference>
<dbReference type="InterPro" id="IPR031926">
    <property type="entry name" value="TMEM135_N"/>
</dbReference>
<keyword evidence="9" id="KW-1185">Reference proteome</keyword>
<keyword evidence="5 6" id="KW-0472">Membrane</keyword>
<feature type="transmembrane region" description="Helical" evidence="6">
    <location>
        <begin position="158"/>
        <end position="174"/>
    </location>
</feature>
<organism evidence="8 9">
    <name type="scientific">Drosophila ananassae</name>
    <name type="common">Fruit fly</name>
    <dbReference type="NCBI Taxonomy" id="7217"/>
    <lineage>
        <taxon>Eukaryota</taxon>
        <taxon>Metazoa</taxon>
        <taxon>Ecdysozoa</taxon>
        <taxon>Arthropoda</taxon>
        <taxon>Hexapoda</taxon>
        <taxon>Insecta</taxon>
        <taxon>Pterygota</taxon>
        <taxon>Neoptera</taxon>
        <taxon>Endopterygota</taxon>
        <taxon>Diptera</taxon>
        <taxon>Brachycera</taxon>
        <taxon>Muscomorpha</taxon>
        <taxon>Ephydroidea</taxon>
        <taxon>Drosophilidae</taxon>
        <taxon>Drosophila</taxon>
        <taxon>Sophophora</taxon>
    </lineage>
</organism>
<reference evidence="8 9" key="1">
    <citation type="journal article" date="2007" name="Nature">
        <title>Evolution of genes and genomes on the Drosophila phylogeny.</title>
        <authorList>
            <consortium name="Drosophila 12 Genomes Consortium"/>
            <person name="Clark A.G."/>
            <person name="Eisen M.B."/>
            <person name="Smith D.R."/>
            <person name="Bergman C.M."/>
            <person name="Oliver B."/>
            <person name="Markow T.A."/>
            <person name="Kaufman T.C."/>
            <person name="Kellis M."/>
            <person name="Gelbart W."/>
            <person name="Iyer V.N."/>
            <person name="Pollard D.A."/>
            <person name="Sackton T.B."/>
            <person name="Larracuente A.M."/>
            <person name="Singh N.D."/>
            <person name="Abad J.P."/>
            <person name="Abt D.N."/>
            <person name="Adryan B."/>
            <person name="Aguade M."/>
            <person name="Akashi H."/>
            <person name="Anderson W.W."/>
            <person name="Aquadro C.F."/>
            <person name="Ardell D.H."/>
            <person name="Arguello R."/>
            <person name="Artieri C.G."/>
            <person name="Barbash D.A."/>
            <person name="Barker D."/>
            <person name="Barsanti P."/>
            <person name="Batterham P."/>
            <person name="Batzoglou S."/>
            <person name="Begun D."/>
            <person name="Bhutkar A."/>
            <person name="Blanco E."/>
            <person name="Bosak S.A."/>
            <person name="Bradley R.K."/>
            <person name="Brand A.D."/>
            <person name="Brent M.R."/>
            <person name="Brooks A.N."/>
            <person name="Brown R.H."/>
            <person name="Butlin R.K."/>
            <person name="Caggese C."/>
            <person name="Calvi B.R."/>
            <person name="Bernardo de Carvalho A."/>
            <person name="Caspi A."/>
            <person name="Castrezana S."/>
            <person name="Celniker S.E."/>
            <person name="Chang J.L."/>
            <person name="Chapple C."/>
            <person name="Chatterji S."/>
            <person name="Chinwalla A."/>
            <person name="Civetta A."/>
            <person name="Clifton S.W."/>
            <person name="Comeron J.M."/>
            <person name="Costello J.C."/>
            <person name="Coyne J.A."/>
            <person name="Daub J."/>
            <person name="David R.G."/>
            <person name="Delcher A.L."/>
            <person name="Delehaunty K."/>
            <person name="Do C.B."/>
            <person name="Ebling H."/>
            <person name="Edwards K."/>
            <person name="Eickbush T."/>
            <person name="Evans J.D."/>
            <person name="Filipski A."/>
            <person name="Findeiss S."/>
            <person name="Freyhult E."/>
            <person name="Fulton L."/>
            <person name="Fulton R."/>
            <person name="Garcia A.C."/>
            <person name="Gardiner A."/>
            <person name="Garfield D.A."/>
            <person name="Garvin B.E."/>
            <person name="Gibson G."/>
            <person name="Gilbert D."/>
            <person name="Gnerre S."/>
            <person name="Godfrey J."/>
            <person name="Good R."/>
            <person name="Gotea V."/>
            <person name="Gravely B."/>
            <person name="Greenberg A.J."/>
            <person name="Griffiths-Jones S."/>
            <person name="Gross S."/>
            <person name="Guigo R."/>
            <person name="Gustafson E.A."/>
            <person name="Haerty W."/>
            <person name="Hahn M.W."/>
            <person name="Halligan D.L."/>
            <person name="Halpern A.L."/>
            <person name="Halter G.M."/>
            <person name="Han M.V."/>
            <person name="Heger A."/>
            <person name="Hillier L."/>
            <person name="Hinrichs A.S."/>
            <person name="Holmes I."/>
            <person name="Hoskins R.A."/>
            <person name="Hubisz M.J."/>
            <person name="Hultmark D."/>
            <person name="Huntley M.A."/>
            <person name="Jaffe D.B."/>
            <person name="Jagadeeshan S."/>
            <person name="Jeck W.R."/>
            <person name="Johnson J."/>
            <person name="Jones C.D."/>
            <person name="Jordan W.C."/>
            <person name="Karpen G.H."/>
            <person name="Kataoka E."/>
            <person name="Keightley P.D."/>
            <person name="Kheradpour P."/>
            <person name="Kirkness E.F."/>
            <person name="Koerich L.B."/>
            <person name="Kristiansen K."/>
            <person name="Kudrna D."/>
            <person name="Kulathinal R.J."/>
            <person name="Kumar S."/>
            <person name="Kwok R."/>
            <person name="Lander E."/>
            <person name="Langley C.H."/>
            <person name="Lapoint R."/>
            <person name="Lazzaro B.P."/>
            <person name="Lee S.J."/>
            <person name="Levesque L."/>
            <person name="Li R."/>
            <person name="Lin C.F."/>
            <person name="Lin M.F."/>
            <person name="Lindblad-Toh K."/>
            <person name="Llopart A."/>
            <person name="Long M."/>
            <person name="Low L."/>
            <person name="Lozovsky E."/>
            <person name="Lu J."/>
            <person name="Luo M."/>
            <person name="Machado C.A."/>
            <person name="Makalowski W."/>
            <person name="Marzo M."/>
            <person name="Matsuda M."/>
            <person name="Matzkin L."/>
            <person name="McAllister B."/>
            <person name="McBride C.S."/>
            <person name="McKernan B."/>
            <person name="McKernan K."/>
            <person name="Mendez-Lago M."/>
            <person name="Minx P."/>
            <person name="Mollenhauer M.U."/>
            <person name="Montooth K."/>
            <person name="Mount S.M."/>
            <person name="Mu X."/>
            <person name="Myers E."/>
            <person name="Negre B."/>
            <person name="Newfeld S."/>
            <person name="Nielsen R."/>
            <person name="Noor M.A."/>
            <person name="O'Grady P."/>
            <person name="Pachter L."/>
            <person name="Papaceit M."/>
            <person name="Parisi M.J."/>
            <person name="Parisi M."/>
            <person name="Parts L."/>
            <person name="Pedersen J.S."/>
            <person name="Pesole G."/>
            <person name="Phillippy A.M."/>
            <person name="Ponting C.P."/>
            <person name="Pop M."/>
            <person name="Porcelli D."/>
            <person name="Powell J.R."/>
            <person name="Prohaska S."/>
            <person name="Pruitt K."/>
            <person name="Puig M."/>
            <person name="Quesneville H."/>
            <person name="Ram K.R."/>
            <person name="Rand D."/>
            <person name="Rasmussen M.D."/>
            <person name="Reed L.K."/>
            <person name="Reenan R."/>
            <person name="Reily A."/>
            <person name="Remington K.A."/>
            <person name="Rieger T.T."/>
            <person name="Ritchie M.G."/>
            <person name="Robin C."/>
            <person name="Rogers Y.H."/>
            <person name="Rohde C."/>
            <person name="Rozas J."/>
            <person name="Rubenfield M.J."/>
            <person name="Ruiz A."/>
            <person name="Russo S."/>
            <person name="Salzberg S.L."/>
            <person name="Sanchez-Gracia A."/>
            <person name="Saranga D.J."/>
            <person name="Sato H."/>
            <person name="Schaeffer S.W."/>
            <person name="Schatz M.C."/>
            <person name="Schlenke T."/>
            <person name="Schwartz R."/>
            <person name="Segarra C."/>
            <person name="Singh R.S."/>
            <person name="Sirot L."/>
            <person name="Sirota M."/>
            <person name="Sisneros N.B."/>
            <person name="Smith C.D."/>
            <person name="Smith T.F."/>
            <person name="Spieth J."/>
            <person name="Stage D.E."/>
            <person name="Stark A."/>
            <person name="Stephan W."/>
            <person name="Strausberg R.L."/>
            <person name="Strempel S."/>
            <person name="Sturgill D."/>
            <person name="Sutton G."/>
            <person name="Sutton G.G."/>
            <person name="Tao W."/>
            <person name="Teichmann S."/>
            <person name="Tobari Y.N."/>
            <person name="Tomimura Y."/>
            <person name="Tsolas J.M."/>
            <person name="Valente V.L."/>
            <person name="Venter E."/>
            <person name="Venter J.C."/>
            <person name="Vicario S."/>
            <person name="Vieira F.G."/>
            <person name="Vilella A.J."/>
            <person name="Villasante A."/>
            <person name="Walenz B."/>
            <person name="Wang J."/>
            <person name="Wasserman M."/>
            <person name="Watts T."/>
            <person name="Wilson D."/>
            <person name="Wilson R.K."/>
            <person name="Wing R.A."/>
            <person name="Wolfner M.F."/>
            <person name="Wong A."/>
            <person name="Wong G.K."/>
            <person name="Wu C.I."/>
            <person name="Wu G."/>
            <person name="Yamamoto D."/>
            <person name="Yang H.P."/>
            <person name="Yang S.P."/>
            <person name="Yorke J.A."/>
            <person name="Yoshida K."/>
            <person name="Zdobnov E."/>
            <person name="Zhang P."/>
            <person name="Zhang Y."/>
            <person name="Zimin A.V."/>
            <person name="Baldwin J."/>
            <person name="Abdouelleil A."/>
            <person name="Abdulkadir J."/>
            <person name="Abebe A."/>
            <person name="Abera B."/>
            <person name="Abreu J."/>
            <person name="Acer S.C."/>
            <person name="Aftuck L."/>
            <person name="Alexander A."/>
            <person name="An P."/>
            <person name="Anderson E."/>
            <person name="Anderson S."/>
            <person name="Arachi H."/>
            <person name="Azer M."/>
            <person name="Bachantsang P."/>
            <person name="Barry A."/>
            <person name="Bayul T."/>
            <person name="Berlin A."/>
            <person name="Bessette D."/>
            <person name="Bloom T."/>
            <person name="Blye J."/>
            <person name="Boguslavskiy L."/>
            <person name="Bonnet C."/>
            <person name="Boukhgalter B."/>
            <person name="Bourzgui I."/>
            <person name="Brown A."/>
            <person name="Cahill P."/>
            <person name="Channer S."/>
            <person name="Cheshatsang Y."/>
            <person name="Chuda L."/>
            <person name="Citroen M."/>
            <person name="Collymore A."/>
            <person name="Cooke P."/>
            <person name="Costello M."/>
            <person name="D'Aco K."/>
            <person name="Daza R."/>
            <person name="De Haan G."/>
            <person name="DeGray S."/>
            <person name="DeMaso C."/>
            <person name="Dhargay N."/>
            <person name="Dooley K."/>
            <person name="Dooley E."/>
            <person name="Doricent M."/>
            <person name="Dorje P."/>
            <person name="Dorjee K."/>
            <person name="Dupes A."/>
            <person name="Elong R."/>
            <person name="Falk J."/>
            <person name="Farina A."/>
            <person name="Faro S."/>
            <person name="Ferguson D."/>
            <person name="Fisher S."/>
            <person name="Foley C.D."/>
            <person name="Franke A."/>
            <person name="Friedrich D."/>
            <person name="Gadbois L."/>
            <person name="Gearin G."/>
            <person name="Gearin C.R."/>
            <person name="Giannoukos G."/>
            <person name="Goode T."/>
            <person name="Graham J."/>
            <person name="Grandbois E."/>
            <person name="Grewal S."/>
            <person name="Gyaltsen K."/>
            <person name="Hafez N."/>
            <person name="Hagos B."/>
            <person name="Hall J."/>
            <person name="Henson C."/>
            <person name="Hollinger A."/>
            <person name="Honan T."/>
            <person name="Huard M.D."/>
            <person name="Hughes L."/>
            <person name="Hurhula B."/>
            <person name="Husby M.E."/>
            <person name="Kamat A."/>
            <person name="Kanga B."/>
            <person name="Kashin S."/>
            <person name="Khazanovich D."/>
            <person name="Kisner P."/>
            <person name="Lance K."/>
            <person name="Lara M."/>
            <person name="Lee W."/>
            <person name="Lennon N."/>
            <person name="Letendre F."/>
            <person name="LeVine R."/>
            <person name="Lipovsky A."/>
            <person name="Liu X."/>
            <person name="Liu J."/>
            <person name="Liu S."/>
            <person name="Lokyitsang T."/>
            <person name="Lokyitsang Y."/>
            <person name="Lubonja R."/>
            <person name="Lui A."/>
            <person name="MacDonald P."/>
            <person name="Magnisalis V."/>
            <person name="Maru K."/>
            <person name="Matthews C."/>
            <person name="McCusker W."/>
            <person name="McDonough S."/>
            <person name="Mehta T."/>
            <person name="Meldrim J."/>
            <person name="Meneus L."/>
            <person name="Mihai O."/>
            <person name="Mihalev A."/>
            <person name="Mihova T."/>
            <person name="Mittelman R."/>
            <person name="Mlenga V."/>
            <person name="Montmayeur A."/>
            <person name="Mulrain L."/>
            <person name="Navidi A."/>
            <person name="Naylor J."/>
            <person name="Negash T."/>
            <person name="Nguyen T."/>
            <person name="Nguyen N."/>
            <person name="Nicol R."/>
            <person name="Norbu C."/>
            <person name="Norbu N."/>
            <person name="Novod N."/>
            <person name="O'Neill B."/>
            <person name="Osman S."/>
            <person name="Markiewicz E."/>
            <person name="Oyono O.L."/>
            <person name="Patti C."/>
            <person name="Phunkhang P."/>
            <person name="Pierre F."/>
            <person name="Priest M."/>
            <person name="Raghuraman S."/>
            <person name="Rege F."/>
            <person name="Reyes R."/>
            <person name="Rise C."/>
            <person name="Rogov P."/>
            <person name="Ross K."/>
            <person name="Ryan E."/>
            <person name="Settipalli S."/>
            <person name="Shea T."/>
            <person name="Sherpa N."/>
            <person name="Shi L."/>
            <person name="Shih D."/>
            <person name="Sparrow T."/>
            <person name="Spaulding J."/>
            <person name="Stalker J."/>
            <person name="Stange-Thomann N."/>
            <person name="Stavropoulos S."/>
            <person name="Stone C."/>
            <person name="Strader C."/>
            <person name="Tesfaye S."/>
            <person name="Thomson T."/>
            <person name="Thoulutsang Y."/>
            <person name="Thoulutsang D."/>
            <person name="Topham K."/>
            <person name="Topping I."/>
            <person name="Tsamla T."/>
            <person name="Vassiliev H."/>
            <person name="Vo A."/>
            <person name="Wangchuk T."/>
            <person name="Wangdi T."/>
            <person name="Weiand M."/>
            <person name="Wilkinson J."/>
            <person name="Wilson A."/>
            <person name="Yadav S."/>
            <person name="Young G."/>
            <person name="Yu Q."/>
            <person name="Zembek L."/>
            <person name="Zhong D."/>
            <person name="Zimmer A."/>
            <person name="Zwirko Z."/>
            <person name="Jaffe D.B."/>
            <person name="Alvarez P."/>
            <person name="Brockman W."/>
            <person name="Butler J."/>
            <person name="Chin C."/>
            <person name="Gnerre S."/>
            <person name="Grabherr M."/>
            <person name="Kleber M."/>
            <person name="Mauceli E."/>
            <person name="MacCallum I."/>
        </authorList>
    </citation>
    <scope>NUCLEOTIDE SEQUENCE [LARGE SCALE GENOMIC DNA]</scope>
    <source>
        <strain evidence="9">Tucson 14024-0371.13</strain>
    </source>
</reference>
<evidence type="ECO:0000313" key="8">
    <source>
        <dbReference type="EMBL" id="EDV41941.1"/>
    </source>
</evidence>
<feature type="transmembrane region" description="Helical" evidence="6">
    <location>
        <begin position="377"/>
        <end position="398"/>
    </location>
</feature>
<dbReference type="Pfam" id="PF15982">
    <property type="entry name" value="TMEM135_C_rich"/>
    <property type="match status" value="1"/>
</dbReference>
<evidence type="ECO:0000256" key="4">
    <source>
        <dbReference type="ARBA" id="ARBA00022989"/>
    </source>
</evidence>
<feature type="transmembrane region" description="Helical" evidence="6">
    <location>
        <begin position="290"/>
        <end position="309"/>
    </location>
</feature>
<evidence type="ECO:0000259" key="7">
    <source>
        <dbReference type="Pfam" id="PF15982"/>
    </source>
</evidence>
<dbReference type="OMA" id="IDMTSPY"/>
<evidence type="ECO:0000256" key="3">
    <source>
        <dbReference type="ARBA" id="ARBA00022692"/>
    </source>
</evidence>
<evidence type="ECO:0000256" key="2">
    <source>
        <dbReference type="ARBA" id="ARBA00008924"/>
    </source>
</evidence>
<dbReference type="GeneID" id="6500030"/>
<dbReference type="OrthoDB" id="291792at2759"/>
<name>B3LZJ9_DROAN</name>
<proteinExistence type="inferred from homology"/>
<evidence type="ECO:0000256" key="5">
    <source>
        <dbReference type="ARBA" id="ARBA00023136"/>
    </source>
</evidence>
<dbReference type="eggNOG" id="KOG1398">
    <property type="taxonomic scope" value="Eukaryota"/>
</dbReference>
<comment type="subcellular location">
    <subcellularLocation>
        <location evidence="1">Endomembrane system</location>
        <topology evidence="1">Multi-pass membrane protein</topology>
    </subcellularLocation>
</comment>